<dbReference type="EMBL" id="JAWDGP010001250">
    <property type="protein sequence ID" value="KAK3793420.1"/>
    <property type="molecule type" value="Genomic_DNA"/>
</dbReference>
<gene>
    <name evidence="2" type="ORF">RRG08_015262</name>
</gene>
<evidence type="ECO:0000313" key="2">
    <source>
        <dbReference type="EMBL" id="KAK3793420.1"/>
    </source>
</evidence>
<dbReference type="AlphaFoldDB" id="A0AAE1ATE5"/>
<sequence length="457" mass="50120">MPWWREARHLRGKASSSKPPSLQGNFAPRLQVKNLAIQSPRQWLPKRKGLFARAVDHRSRVEGHIGTHPSDYRFLCFHYAVKGWLPSFHSGNYLEIPLRGGAGRPNGLPPPTGGSFVSSPLLREWETNPPIFDECWNQGDVRRCSSNTLVGGRRRPSAPPPRRNVEGASPFHWRIPPRSGRRAKAPLQRTNNPGGLPMEDPPTGNAKVASPPTFEETLKGFAGGNVDFLPGNRPRKVSFFGVIKAHMLPPQGRPDRRKNFASEEDGCVSPGRADPKRRSGAKVSFPLGHPPEGGSWRSFAPLKMSFDELIPPELSHRSGVVKPPRNLKRPEGNVAFPKTPRNPRETCKGWGAFLRKGLEVSESSNRWRFAPPSHLRRGGFAPRPAKGALPPSKSKVAAGEGVLFLTPSGPYPFGGPYPSGVLTLPGSLPLRGLSRYAHNVVPSFHSGGYQQVLTAPV</sequence>
<feature type="region of interest" description="Disordered" evidence="1">
    <location>
        <begin position="250"/>
        <end position="289"/>
    </location>
</feature>
<feature type="region of interest" description="Disordered" evidence="1">
    <location>
        <begin position="316"/>
        <end position="342"/>
    </location>
</feature>
<evidence type="ECO:0000256" key="1">
    <source>
        <dbReference type="SAM" id="MobiDB-lite"/>
    </source>
</evidence>
<keyword evidence="3" id="KW-1185">Reference proteome</keyword>
<comment type="caution">
    <text evidence="2">The sequence shown here is derived from an EMBL/GenBank/DDBJ whole genome shotgun (WGS) entry which is preliminary data.</text>
</comment>
<evidence type="ECO:0000313" key="3">
    <source>
        <dbReference type="Proteomes" id="UP001283361"/>
    </source>
</evidence>
<proteinExistence type="predicted"/>
<protein>
    <submittedName>
        <fullName evidence="2">Uncharacterized protein</fullName>
    </submittedName>
</protein>
<accession>A0AAE1ATE5</accession>
<dbReference type="Proteomes" id="UP001283361">
    <property type="component" value="Unassembled WGS sequence"/>
</dbReference>
<reference evidence="2" key="1">
    <citation type="journal article" date="2023" name="G3 (Bethesda)">
        <title>A reference genome for the long-term kleptoplast-retaining sea slug Elysia crispata morphotype clarki.</title>
        <authorList>
            <person name="Eastman K.E."/>
            <person name="Pendleton A.L."/>
            <person name="Shaikh M.A."/>
            <person name="Suttiyut T."/>
            <person name="Ogas R."/>
            <person name="Tomko P."/>
            <person name="Gavelis G."/>
            <person name="Widhalm J.R."/>
            <person name="Wisecaver J.H."/>
        </authorList>
    </citation>
    <scope>NUCLEOTIDE SEQUENCE</scope>
    <source>
        <strain evidence="2">ECLA1</strain>
    </source>
</reference>
<organism evidence="2 3">
    <name type="scientific">Elysia crispata</name>
    <name type="common">lettuce slug</name>
    <dbReference type="NCBI Taxonomy" id="231223"/>
    <lineage>
        <taxon>Eukaryota</taxon>
        <taxon>Metazoa</taxon>
        <taxon>Spiralia</taxon>
        <taxon>Lophotrochozoa</taxon>
        <taxon>Mollusca</taxon>
        <taxon>Gastropoda</taxon>
        <taxon>Heterobranchia</taxon>
        <taxon>Euthyneura</taxon>
        <taxon>Panpulmonata</taxon>
        <taxon>Sacoglossa</taxon>
        <taxon>Placobranchoidea</taxon>
        <taxon>Plakobranchidae</taxon>
        <taxon>Elysia</taxon>
    </lineage>
</organism>
<feature type="region of interest" description="Disordered" evidence="1">
    <location>
        <begin position="147"/>
        <end position="208"/>
    </location>
</feature>
<name>A0AAE1ATE5_9GAST</name>